<evidence type="ECO:0000259" key="13">
    <source>
        <dbReference type="Pfam" id="PF20733"/>
    </source>
</evidence>
<sequence>MCRESNLQYDCIFHDVLIAPYAQQPVHFGYADVTQNGQKNITFKNSTLRRLPESLLHSFQMVQLLDLNDLQIDAIEERALSNGAHLQELYLGFNNIRQLPSSSFLHMQSLRVLVLDRNNLRSLPEGIFRRTPNLFVLSVANNQLERIEDETFRQNRALEHLKLSGNKLSHLDLSLIPSLFYGNVSTNQLTTLAIPSAVVELDASYNRINQVTGPLNDKLAILRLQHNNLTDMAWLPNYPGLVGVDLSYNELEKIAHHHFSGMRRLERLYVSNNRLVTLGLESVPIQTLQVLDLAHNHLLHVEYNQRQFSVLKHLYLDHNSIVTLKISGDSELETLTLSHNDWDCKNLRAMLQNVSHRLEIGDSDTNCKPDYQLEQNLCCKETDFPYLDRLIQYIHLTSSAEKVQRAERQCSQTDAITSVRGLFNYLAMVGNGVQLNPKLQAEINELQSEIQQLTNTKAQHEQLLQSLQTEIDDNLRRYRVIKDPMIPHSQNLHKVIAHLKSRQAFKLQESKDRRSEADRKRQEVEALVQENLTLKNQLTLKTDKQKQIKQETTDKRRQVMMLEKKKNRNSDTRHITK</sequence>
<organism evidence="14 15">
    <name type="scientific">Anopheles stephensi</name>
    <name type="common">Indo-Pakistan malaria mosquito</name>
    <dbReference type="NCBI Taxonomy" id="30069"/>
    <lineage>
        <taxon>Eukaryota</taxon>
        <taxon>Metazoa</taxon>
        <taxon>Ecdysozoa</taxon>
        <taxon>Arthropoda</taxon>
        <taxon>Hexapoda</taxon>
        <taxon>Insecta</taxon>
        <taxon>Pterygota</taxon>
        <taxon>Neoptera</taxon>
        <taxon>Endopterygota</taxon>
        <taxon>Diptera</taxon>
        <taxon>Nematocera</taxon>
        <taxon>Culicoidea</taxon>
        <taxon>Culicidae</taxon>
        <taxon>Anophelinae</taxon>
        <taxon>Anopheles</taxon>
    </lineage>
</organism>
<keyword evidence="4" id="KW-0433">Leucine-rich repeat</keyword>
<evidence type="ECO:0000256" key="7">
    <source>
        <dbReference type="ARBA" id="ARBA00022737"/>
    </source>
</evidence>
<dbReference type="Gene3D" id="1.20.5.110">
    <property type="match status" value="1"/>
</dbReference>
<evidence type="ECO:0000256" key="10">
    <source>
        <dbReference type="ARBA" id="ARBA00023136"/>
    </source>
</evidence>
<evidence type="ECO:0000256" key="12">
    <source>
        <dbReference type="ARBA" id="ARBA00023303"/>
    </source>
</evidence>
<reference evidence="15" key="1">
    <citation type="journal article" date="2014" name="Genome Biol.">
        <title>Genome analysis of a major urban malaria vector mosquito, Anopheles stephensi.</title>
        <authorList>
            <person name="Jiang X."/>
            <person name="Peery A."/>
            <person name="Hall A.B."/>
            <person name="Sharma A."/>
            <person name="Chen X.G."/>
            <person name="Waterhouse R.M."/>
            <person name="Komissarov A."/>
            <person name="Riehle M.M."/>
            <person name="Shouche Y."/>
            <person name="Sharakhova M.V."/>
            <person name="Lawson D."/>
            <person name="Pakpour N."/>
            <person name="Arensburger P."/>
            <person name="Davidson V.L."/>
            <person name="Eiglmeier K."/>
            <person name="Emrich S."/>
            <person name="George P."/>
            <person name="Kennedy R.C."/>
            <person name="Mane S.P."/>
            <person name="Maslen G."/>
            <person name="Oringanje C."/>
            <person name="Qi Y."/>
            <person name="Settlage R."/>
            <person name="Tojo M."/>
            <person name="Tubio J.M."/>
            <person name="Unger M.F."/>
            <person name="Wang B."/>
            <person name="Vernick K.D."/>
            <person name="Ribeiro J.M."/>
            <person name="James A.A."/>
            <person name="Michel K."/>
            <person name="Riehle M.A."/>
            <person name="Luckhart S."/>
            <person name="Sharakhov I.V."/>
            <person name="Tu Z."/>
        </authorList>
    </citation>
    <scope>NUCLEOTIDE SEQUENCE [LARGE SCALE GENOMIC DNA]</scope>
    <source>
        <strain evidence="15">Indian</strain>
    </source>
</reference>
<evidence type="ECO:0000256" key="5">
    <source>
        <dbReference type="ARBA" id="ARBA00022692"/>
    </source>
</evidence>
<dbReference type="Gene3D" id="1.20.5.340">
    <property type="match status" value="1"/>
</dbReference>
<dbReference type="GO" id="GO:0034220">
    <property type="term" value="P:monoatomic ion transmembrane transport"/>
    <property type="evidence" value="ECO:0007669"/>
    <property type="project" value="UniProtKB-KW"/>
</dbReference>
<dbReference type="SMART" id="SM00369">
    <property type="entry name" value="LRR_TYP"/>
    <property type="match status" value="6"/>
</dbReference>
<name>A0A182Y285_ANOST</name>
<dbReference type="EnsemblMetazoa" id="ASTEI02571-RA">
    <property type="protein sequence ID" value="ASTEI02571-PA"/>
    <property type="gene ID" value="ASTEI02571"/>
</dbReference>
<evidence type="ECO:0000256" key="2">
    <source>
        <dbReference type="ARBA" id="ARBA00022448"/>
    </source>
</evidence>
<dbReference type="VEuPathDB" id="VectorBase:ASTEI02571"/>
<evidence type="ECO:0000256" key="6">
    <source>
        <dbReference type="ARBA" id="ARBA00022729"/>
    </source>
</evidence>
<keyword evidence="10" id="KW-0472">Membrane</keyword>
<dbReference type="Pfam" id="PF20733">
    <property type="entry name" value="LRIM1_dimer"/>
    <property type="match status" value="1"/>
</dbReference>
<proteinExistence type="predicted"/>
<dbReference type="Proteomes" id="UP000076408">
    <property type="component" value="Unassembled WGS sequence"/>
</dbReference>
<dbReference type="PROSITE" id="PS51450">
    <property type="entry name" value="LRR"/>
    <property type="match status" value="2"/>
</dbReference>
<dbReference type="GO" id="GO:0005886">
    <property type="term" value="C:plasma membrane"/>
    <property type="evidence" value="ECO:0007669"/>
    <property type="project" value="UniProtKB-SubCell"/>
</dbReference>
<dbReference type="Pfam" id="PF00560">
    <property type="entry name" value="LRR_1"/>
    <property type="match status" value="1"/>
</dbReference>
<keyword evidence="9" id="KW-0406">Ion transport</keyword>
<comment type="subcellular location">
    <subcellularLocation>
        <location evidence="1">Cell membrane</location>
        <topology evidence="1">Single-pass membrane protein</topology>
    </subcellularLocation>
</comment>
<evidence type="ECO:0000313" key="14">
    <source>
        <dbReference type="EnsemblMetazoa" id="ASTEI02571-PA"/>
    </source>
</evidence>
<dbReference type="OMA" id="YFHERAN"/>
<dbReference type="PANTHER" id="PTHR46473:SF10">
    <property type="entry name" value="LD45603P-RELATED"/>
    <property type="match status" value="1"/>
</dbReference>
<dbReference type="InterPro" id="IPR003591">
    <property type="entry name" value="Leu-rich_rpt_typical-subtyp"/>
</dbReference>
<evidence type="ECO:0000313" key="15">
    <source>
        <dbReference type="Proteomes" id="UP000076408"/>
    </source>
</evidence>
<protein>
    <recommendedName>
        <fullName evidence="13">LRIM1/APL1C-like dimerization domain-containing protein</fullName>
    </recommendedName>
</protein>
<evidence type="ECO:0000256" key="11">
    <source>
        <dbReference type="ARBA" id="ARBA00023157"/>
    </source>
</evidence>
<keyword evidence="6" id="KW-0732">Signal</keyword>
<keyword evidence="15" id="KW-1185">Reference proteome</keyword>
<dbReference type="VEuPathDB" id="VectorBase:ASTEI20_042199"/>
<dbReference type="Gene3D" id="3.80.10.10">
    <property type="entry name" value="Ribonuclease Inhibitor"/>
    <property type="match status" value="1"/>
</dbReference>
<dbReference type="InterPro" id="IPR032675">
    <property type="entry name" value="LRR_dom_sf"/>
</dbReference>
<keyword evidence="2" id="KW-0813">Transport</keyword>
<reference evidence="14" key="2">
    <citation type="submission" date="2020-05" db="UniProtKB">
        <authorList>
            <consortium name="EnsemblMetazoa"/>
        </authorList>
    </citation>
    <scope>IDENTIFICATION</scope>
    <source>
        <strain evidence="14">Indian</strain>
    </source>
</reference>
<dbReference type="SUPFAM" id="SSF52058">
    <property type="entry name" value="L domain-like"/>
    <property type="match status" value="1"/>
</dbReference>
<evidence type="ECO:0000256" key="8">
    <source>
        <dbReference type="ARBA" id="ARBA00022989"/>
    </source>
</evidence>
<evidence type="ECO:0000256" key="4">
    <source>
        <dbReference type="ARBA" id="ARBA00022614"/>
    </source>
</evidence>
<dbReference type="PANTHER" id="PTHR46473">
    <property type="entry name" value="GH08155P"/>
    <property type="match status" value="1"/>
</dbReference>
<keyword evidence="3" id="KW-1003">Cell membrane</keyword>
<keyword evidence="7" id="KW-0677">Repeat</keyword>
<dbReference type="Pfam" id="PF13855">
    <property type="entry name" value="LRR_8"/>
    <property type="match status" value="2"/>
</dbReference>
<feature type="domain" description="LRIM1/APL1C-like dimerization" evidence="13">
    <location>
        <begin position="385"/>
        <end position="566"/>
    </location>
</feature>
<accession>A0A182Y285</accession>
<keyword evidence="8" id="KW-1133">Transmembrane helix</keyword>
<dbReference type="InterPro" id="IPR001611">
    <property type="entry name" value="Leu-rich_rpt"/>
</dbReference>
<dbReference type="STRING" id="30069.A0A182Y285"/>
<dbReference type="InterPro" id="IPR051432">
    <property type="entry name" value="KCNMA1_auxiliary"/>
</dbReference>
<evidence type="ECO:0000256" key="1">
    <source>
        <dbReference type="ARBA" id="ARBA00004162"/>
    </source>
</evidence>
<evidence type="ECO:0000256" key="9">
    <source>
        <dbReference type="ARBA" id="ARBA00023065"/>
    </source>
</evidence>
<dbReference type="VEuPathDB" id="VectorBase:ASTE016290"/>
<dbReference type="InterPro" id="IPR048481">
    <property type="entry name" value="LRIM1_APL1C-like_dimer"/>
</dbReference>
<keyword evidence="12" id="KW-0407">Ion channel</keyword>
<keyword evidence="5" id="KW-0812">Transmembrane</keyword>
<keyword evidence="11" id="KW-1015">Disulfide bond</keyword>
<dbReference type="AlphaFoldDB" id="A0A182Y285"/>
<evidence type="ECO:0000256" key="3">
    <source>
        <dbReference type="ARBA" id="ARBA00022475"/>
    </source>
</evidence>